<reference evidence="1 2" key="1">
    <citation type="journal article" date="2023" name="Sci. Data">
        <title>Genome assembly of the Korean intertidal mud-creeper Batillaria attramentaria.</title>
        <authorList>
            <person name="Patra A.K."/>
            <person name="Ho P.T."/>
            <person name="Jun S."/>
            <person name="Lee S.J."/>
            <person name="Kim Y."/>
            <person name="Won Y.J."/>
        </authorList>
    </citation>
    <scope>NUCLEOTIDE SEQUENCE [LARGE SCALE GENOMIC DNA]</scope>
    <source>
        <strain evidence="1">Wonlab-2016</strain>
    </source>
</reference>
<proteinExistence type="predicted"/>
<comment type="caution">
    <text evidence="1">The sequence shown here is derived from an EMBL/GenBank/DDBJ whole genome shotgun (WGS) entry which is preliminary data.</text>
</comment>
<dbReference type="AlphaFoldDB" id="A0ABD0KA90"/>
<organism evidence="1 2">
    <name type="scientific">Batillaria attramentaria</name>
    <dbReference type="NCBI Taxonomy" id="370345"/>
    <lineage>
        <taxon>Eukaryota</taxon>
        <taxon>Metazoa</taxon>
        <taxon>Spiralia</taxon>
        <taxon>Lophotrochozoa</taxon>
        <taxon>Mollusca</taxon>
        <taxon>Gastropoda</taxon>
        <taxon>Caenogastropoda</taxon>
        <taxon>Sorbeoconcha</taxon>
        <taxon>Cerithioidea</taxon>
        <taxon>Batillariidae</taxon>
        <taxon>Batillaria</taxon>
    </lineage>
</organism>
<sequence length="105" mass="11585">MSARVSAGYLHNVCTSQCRVSTQCLHESVPGIYTMSARVSAGYLHNVCTSQCRVSTQCLHESVPGIYTMVSKTSTVHGNEREMFCQDRSPEDVDVCVTYAAEHSY</sequence>
<keyword evidence="2" id="KW-1185">Reference proteome</keyword>
<evidence type="ECO:0000313" key="2">
    <source>
        <dbReference type="Proteomes" id="UP001519460"/>
    </source>
</evidence>
<gene>
    <name evidence="1" type="ORF">BaRGS_00024730</name>
</gene>
<dbReference type="Proteomes" id="UP001519460">
    <property type="component" value="Unassembled WGS sequence"/>
</dbReference>
<dbReference type="EMBL" id="JACVVK020000217">
    <property type="protein sequence ID" value="KAK7483995.1"/>
    <property type="molecule type" value="Genomic_DNA"/>
</dbReference>
<name>A0ABD0KA90_9CAEN</name>
<evidence type="ECO:0000313" key="1">
    <source>
        <dbReference type="EMBL" id="KAK7483995.1"/>
    </source>
</evidence>
<protein>
    <submittedName>
        <fullName evidence="1">Uncharacterized protein</fullName>
    </submittedName>
</protein>
<accession>A0ABD0KA90</accession>